<evidence type="ECO:0000313" key="3">
    <source>
        <dbReference type="EMBL" id="CAK7231633.1"/>
    </source>
</evidence>
<feature type="chain" id="PRO_5046927261" evidence="2">
    <location>
        <begin position="20"/>
        <end position="347"/>
    </location>
</feature>
<dbReference type="EMBL" id="CAWUHD010000103">
    <property type="protein sequence ID" value="CAK7231633.1"/>
    <property type="molecule type" value="Genomic_DNA"/>
</dbReference>
<feature type="signal peptide" evidence="2">
    <location>
        <begin position="1"/>
        <end position="19"/>
    </location>
</feature>
<gene>
    <name evidence="3" type="ORF">SEUCBS140593_007993</name>
</gene>
<proteinExistence type="predicted"/>
<protein>
    <submittedName>
        <fullName evidence="3">Uncharacterized protein</fullName>
    </submittedName>
</protein>
<dbReference type="Proteomes" id="UP001642482">
    <property type="component" value="Unassembled WGS sequence"/>
</dbReference>
<keyword evidence="2" id="KW-0732">Signal</keyword>
<evidence type="ECO:0000313" key="4">
    <source>
        <dbReference type="Proteomes" id="UP001642482"/>
    </source>
</evidence>
<feature type="region of interest" description="Disordered" evidence="1">
    <location>
        <begin position="229"/>
        <end position="255"/>
    </location>
</feature>
<sequence>MKATLFTTVLAAAVSGVSAGVLVKRPAVSTSKSSSSVASSSTKAPGGSPCKIGNNGLYSCFRSSTDNALSYCSTAASVYLTGTTTTVLAPGTTDYVTEASETVTSTSTSLSVVESVKTTSTATSYSGVTSVEYTVPGVTQTKTDTVYEAKRGLAAETPAPTLYVMKRDGSGIEVYDQKRDQLDRRDDDDLSTVTVGVLKRTSVVLMFSTCTTSTAVTVTVERAKRTAAPRYIPQSQSSASASASSSASSTGNPPPACLQEIASPAASVLTSVCNAFVTAYGTTPSPVTDVLELPATTVTVRSGISTDWTVEQSTSTSTAFTVYQVTTVSTATISMCTVVTTTIYQTA</sequence>
<evidence type="ECO:0000256" key="2">
    <source>
        <dbReference type="SAM" id="SignalP"/>
    </source>
</evidence>
<feature type="compositionally biased region" description="Low complexity" evidence="1">
    <location>
        <begin position="234"/>
        <end position="249"/>
    </location>
</feature>
<keyword evidence="4" id="KW-1185">Reference proteome</keyword>
<accession>A0ABP0CIE4</accession>
<evidence type="ECO:0000256" key="1">
    <source>
        <dbReference type="SAM" id="MobiDB-lite"/>
    </source>
</evidence>
<comment type="caution">
    <text evidence="3">The sequence shown here is derived from an EMBL/GenBank/DDBJ whole genome shotgun (WGS) entry which is preliminary data.</text>
</comment>
<reference evidence="3 4" key="1">
    <citation type="submission" date="2024-01" db="EMBL/GenBank/DDBJ databases">
        <authorList>
            <person name="Allen C."/>
            <person name="Tagirdzhanova G."/>
        </authorList>
    </citation>
    <scope>NUCLEOTIDE SEQUENCE [LARGE SCALE GENOMIC DNA]</scope>
</reference>
<name>A0ABP0CIE4_9PEZI</name>
<organism evidence="3 4">
    <name type="scientific">Sporothrix eucalyptigena</name>
    <dbReference type="NCBI Taxonomy" id="1812306"/>
    <lineage>
        <taxon>Eukaryota</taxon>
        <taxon>Fungi</taxon>
        <taxon>Dikarya</taxon>
        <taxon>Ascomycota</taxon>
        <taxon>Pezizomycotina</taxon>
        <taxon>Sordariomycetes</taxon>
        <taxon>Sordariomycetidae</taxon>
        <taxon>Ophiostomatales</taxon>
        <taxon>Ophiostomataceae</taxon>
        <taxon>Sporothrix</taxon>
    </lineage>
</organism>